<feature type="domain" description="DUF7907" evidence="1">
    <location>
        <begin position="4"/>
        <end position="158"/>
    </location>
</feature>
<gene>
    <name evidence="2" type="ORF">HK100_009304</name>
</gene>
<evidence type="ECO:0000259" key="1">
    <source>
        <dbReference type="Pfam" id="PF25484"/>
    </source>
</evidence>
<dbReference type="EMBL" id="JADGJH010000475">
    <property type="protein sequence ID" value="KAJ3128234.1"/>
    <property type="molecule type" value="Genomic_DNA"/>
</dbReference>
<comment type="caution">
    <text evidence="2">The sequence shown here is derived from an EMBL/GenBank/DDBJ whole genome shotgun (WGS) entry which is preliminary data.</text>
</comment>
<dbReference type="Proteomes" id="UP001211907">
    <property type="component" value="Unassembled WGS sequence"/>
</dbReference>
<dbReference type="Pfam" id="PF25484">
    <property type="entry name" value="DUF7907"/>
    <property type="match status" value="1"/>
</dbReference>
<organism evidence="2 3">
    <name type="scientific">Physocladia obscura</name>
    <dbReference type="NCBI Taxonomy" id="109957"/>
    <lineage>
        <taxon>Eukaryota</taxon>
        <taxon>Fungi</taxon>
        <taxon>Fungi incertae sedis</taxon>
        <taxon>Chytridiomycota</taxon>
        <taxon>Chytridiomycota incertae sedis</taxon>
        <taxon>Chytridiomycetes</taxon>
        <taxon>Chytridiales</taxon>
        <taxon>Chytriomycetaceae</taxon>
        <taxon>Physocladia</taxon>
    </lineage>
</organism>
<dbReference type="InterPro" id="IPR057229">
    <property type="entry name" value="DUF7907"/>
</dbReference>
<sequence>MNKQQFFLKTAPLPGEPASAYTNLYIRHHGSGINSVVLTPGTPKFIKGHLEGSRINFTSSTHQERQWGLTLCIDGATRAGWEKVEIVENGGSDRLQFSSNSETNEEVLEFEGEDAGEKVWRGWMVCEWASGHPQLFWLTDKLKDKLPPFCHRVQIVRELL</sequence>
<reference evidence="2" key="1">
    <citation type="submission" date="2020-05" db="EMBL/GenBank/DDBJ databases">
        <title>Phylogenomic resolution of chytrid fungi.</title>
        <authorList>
            <person name="Stajich J.E."/>
            <person name="Amses K."/>
            <person name="Simmons R."/>
            <person name="Seto K."/>
            <person name="Myers J."/>
            <person name="Bonds A."/>
            <person name="Quandt C.A."/>
            <person name="Barry K."/>
            <person name="Liu P."/>
            <person name="Grigoriev I."/>
            <person name="Longcore J.E."/>
            <person name="James T.Y."/>
        </authorList>
    </citation>
    <scope>NUCLEOTIDE SEQUENCE</scope>
    <source>
        <strain evidence="2">JEL0513</strain>
    </source>
</reference>
<accession>A0AAD5T553</accession>
<name>A0AAD5T553_9FUNG</name>
<keyword evidence="3" id="KW-1185">Reference proteome</keyword>
<evidence type="ECO:0000313" key="3">
    <source>
        <dbReference type="Proteomes" id="UP001211907"/>
    </source>
</evidence>
<protein>
    <recommendedName>
        <fullName evidence="1">DUF7907 domain-containing protein</fullName>
    </recommendedName>
</protein>
<dbReference type="AlphaFoldDB" id="A0AAD5T553"/>
<evidence type="ECO:0000313" key="2">
    <source>
        <dbReference type="EMBL" id="KAJ3128234.1"/>
    </source>
</evidence>
<proteinExistence type="predicted"/>